<dbReference type="PROSITE" id="PS51099">
    <property type="entry name" value="PTS_EIIB_TYPE_2"/>
    <property type="match status" value="1"/>
</dbReference>
<sequence length="70" mass="8236">ELELIEKLDVDLVFSTVTIQYSQKPVLELEPIIKEESKKRITSFLNENHKLKRLVNNQDSTQLFYSLIDT</sequence>
<reference evidence="2" key="1">
    <citation type="submission" date="2021-10" db="EMBL/GenBank/DDBJ databases">
        <title>Collection of gut derived symbiotic bacterial strains cultured from healthy donors.</title>
        <authorList>
            <person name="Lin H."/>
            <person name="Littmann E."/>
            <person name="Kohout C."/>
            <person name="Pamer E.G."/>
        </authorList>
    </citation>
    <scope>NUCLEOTIDE SEQUENCE</scope>
    <source>
        <strain evidence="2">DFI.2.94</strain>
    </source>
</reference>
<dbReference type="AlphaFoldDB" id="A0AAP2QBQ6"/>
<proteinExistence type="predicted"/>
<name>A0AAP2QBQ6_PARDI</name>
<gene>
    <name evidence="2" type="ORF">LI194_22580</name>
</gene>
<feature type="non-terminal residue" evidence="2">
    <location>
        <position position="70"/>
    </location>
</feature>
<evidence type="ECO:0000259" key="1">
    <source>
        <dbReference type="PROSITE" id="PS51099"/>
    </source>
</evidence>
<accession>A0AAP2QBQ6</accession>
<feature type="domain" description="PTS EIIB type-2" evidence="1">
    <location>
        <begin position="1"/>
        <end position="53"/>
    </location>
</feature>
<dbReference type="RefSeq" id="WP_227170152.1">
    <property type="nucleotide sequence ID" value="NZ_JAJCNI010000263.1"/>
</dbReference>
<evidence type="ECO:0000313" key="3">
    <source>
        <dbReference type="Proteomes" id="UP001198806"/>
    </source>
</evidence>
<comment type="caution">
    <text evidence="2">The sequence shown here is derived from an EMBL/GenBank/DDBJ whole genome shotgun (WGS) entry which is preliminary data.</text>
</comment>
<protein>
    <recommendedName>
        <fullName evidence="1">PTS EIIB type-2 domain-containing protein</fullName>
    </recommendedName>
</protein>
<evidence type="ECO:0000313" key="2">
    <source>
        <dbReference type="EMBL" id="MCB6520565.1"/>
    </source>
</evidence>
<organism evidence="2 3">
    <name type="scientific">Parabacteroides distasonis</name>
    <dbReference type="NCBI Taxonomy" id="823"/>
    <lineage>
        <taxon>Bacteria</taxon>
        <taxon>Pseudomonadati</taxon>
        <taxon>Bacteroidota</taxon>
        <taxon>Bacteroidia</taxon>
        <taxon>Bacteroidales</taxon>
        <taxon>Tannerellaceae</taxon>
        <taxon>Parabacteroides</taxon>
    </lineage>
</organism>
<dbReference type="InterPro" id="IPR013011">
    <property type="entry name" value="PTS_EIIB_2"/>
</dbReference>
<dbReference type="GO" id="GO:0009401">
    <property type="term" value="P:phosphoenolpyruvate-dependent sugar phosphotransferase system"/>
    <property type="evidence" value="ECO:0007669"/>
    <property type="project" value="InterPro"/>
</dbReference>
<feature type="non-terminal residue" evidence="2">
    <location>
        <position position="1"/>
    </location>
</feature>
<dbReference type="Proteomes" id="UP001198806">
    <property type="component" value="Unassembled WGS sequence"/>
</dbReference>
<dbReference type="EMBL" id="JAJCNI010000263">
    <property type="protein sequence ID" value="MCB6520565.1"/>
    <property type="molecule type" value="Genomic_DNA"/>
</dbReference>
<dbReference type="GO" id="GO:0008982">
    <property type="term" value="F:protein-N(PI)-phosphohistidine-sugar phosphotransferase activity"/>
    <property type="evidence" value="ECO:0007669"/>
    <property type="project" value="InterPro"/>
</dbReference>